<proteinExistence type="predicted"/>
<dbReference type="GeneID" id="19946639"/>
<keyword evidence="4" id="KW-1185">Reference proteome</keyword>
<evidence type="ECO:0000313" key="3">
    <source>
        <dbReference type="EMBL" id="EQC36457.1"/>
    </source>
</evidence>
<feature type="transmembrane region" description="Helical" evidence="2">
    <location>
        <begin position="38"/>
        <end position="59"/>
    </location>
</feature>
<feature type="region of interest" description="Disordered" evidence="1">
    <location>
        <begin position="201"/>
        <end position="232"/>
    </location>
</feature>
<dbReference type="Proteomes" id="UP000030762">
    <property type="component" value="Unassembled WGS sequence"/>
</dbReference>
<keyword evidence="2" id="KW-0472">Membrane</keyword>
<evidence type="ECO:0000256" key="2">
    <source>
        <dbReference type="SAM" id="Phobius"/>
    </source>
</evidence>
<gene>
    <name evidence="3" type="ORF">SDRG_05912</name>
</gene>
<evidence type="ECO:0000313" key="4">
    <source>
        <dbReference type="Proteomes" id="UP000030762"/>
    </source>
</evidence>
<evidence type="ECO:0000256" key="1">
    <source>
        <dbReference type="SAM" id="MobiDB-lite"/>
    </source>
</evidence>
<keyword evidence="2" id="KW-0812">Transmembrane</keyword>
<reference evidence="3 4" key="1">
    <citation type="submission" date="2012-04" db="EMBL/GenBank/DDBJ databases">
        <title>The Genome Sequence of Saprolegnia declina VS20.</title>
        <authorList>
            <consortium name="The Broad Institute Genome Sequencing Platform"/>
            <person name="Russ C."/>
            <person name="Nusbaum C."/>
            <person name="Tyler B."/>
            <person name="van West P."/>
            <person name="Dieguez-Uribeondo J."/>
            <person name="de Bruijn I."/>
            <person name="Tripathy S."/>
            <person name="Jiang R."/>
            <person name="Young S.K."/>
            <person name="Zeng Q."/>
            <person name="Gargeya S."/>
            <person name="Fitzgerald M."/>
            <person name="Haas B."/>
            <person name="Abouelleil A."/>
            <person name="Alvarado L."/>
            <person name="Arachchi H.M."/>
            <person name="Berlin A."/>
            <person name="Chapman S.B."/>
            <person name="Goldberg J."/>
            <person name="Griggs A."/>
            <person name="Gujja S."/>
            <person name="Hansen M."/>
            <person name="Howarth C."/>
            <person name="Imamovic A."/>
            <person name="Larimer J."/>
            <person name="McCowen C."/>
            <person name="Montmayeur A."/>
            <person name="Murphy C."/>
            <person name="Neiman D."/>
            <person name="Pearson M."/>
            <person name="Priest M."/>
            <person name="Roberts A."/>
            <person name="Saif S."/>
            <person name="Shea T."/>
            <person name="Sisk P."/>
            <person name="Sykes S."/>
            <person name="Wortman J."/>
            <person name="Nusbaum C."/>
            <person name="Birren B."/>
        </authorList>
    </citation>
    <scope>NUCLEOTIDE SEQUENCE [LARGE SCALE GENOMIC DNA]</scope>
    <source>
        <strain evidence="3 4">VS20</strain>
    </source>
</reference>
<dbReference type="VEuPathDB" id="FungiDB:SDRG_05912"/>
<dbReference type="InParanoid" id="T0S1F2"/>
<dbReference type="OrthoDB" id="76132at2759"/>
<feature type="compositionally biased region" description="Low complexity" evidence="1">
    <location>
        <begin position="203"/>
        <end position="218"/>
    </location>
</feature>
<dbReference type="EMBL" id="JH767147">
    <property type="protein sequence ID" value="EQC36457.1"/>
    <property type="molecule type" value="Genomic_DNA"/>
</dbReference>
<protein>
    <submittedName>
        <fullName evidence="3">Uncharacterized protein</fullName>
    </submittedName>
</protein>
<sequence length="232" mass="25437">MRRWLLDANTTLAVATTEPPPVATSNEASSSPSQGSSIMLTLCIAGVVWVVVLVALVVFRHKRKQSKLERPMTVNIECSTNGTAIMTTLHRFPVHTLPSSERSNPMKRSSLPRLQSYDEPLDYHTVTFIDSPCTDANSSMLNVTYHESIIQSEPSPPLLEELLIEDDDYRSDGEESSSAAFYSLAGKESIDSYADRVHGTGRSWAQSIQSADSQASSSDGYFTMSTTQLPSL</sequence>
<dbReference type="OMA" id="NVTYHES"/>
<dbReference type="AlphaFoldDB" id="T0S1F2"/>
<organism evidence="3 4">
    <name type="scientific">Saprolegnia diclina (strain VS20)</name>
    <dbReference type="NCBI Taxonomy" id="1156394"/>
    <lineage>
        <taxon>Eukaryota</taxon>
        <taxon>Sar</taxon>
        <taxon>Stramenopiles</taxon>
        <taxon>Oomycota</taxon>
        <taxon>Saprolegniomycetes</taxon>
        <taxon>Saprolegniales</taxon>
        <taxon>Saprolegniaceae</taxon>
        <taxon>Saprolegnia</taxon>
    </lineage>
</organism>
<name>T0S1F2_SAPDV</name>
<keyword evidence="2" id="KW-1133">Transmembrane helix</keyword>
<accession>T0S1F2</accession>
<dbReference type="RefSeq" id="XP_008609878.1">
    <property type="nucleotide sequence ID" value="XM_008611656.1"/>
</dbReference>
<feature type="compositionally biased region" description="Polar residues" evidence="1">
    <location>
        <begin position="219"/>
        <end position="232"/>
    </location>
</feature>